<evidence type="ECO:0000313" key="2">
    <source>
        <dbReference type="Proteomes" id="UP000588806"/>
    </source>
</evidence>
<dbReference type="InterPro" id="IPR010069">
    <property type="entry name" value="CdiA_FHA1_rpt"/>
</dbReference>
<dbReference type="RefSeq" id="WP_171701614.1">
    <property type="nucleotide sequence ID" value="NZ_JABFHI010000002.1"/>
</dbReference>
<dbReference type="AlphaFoldDB" id="A0A7Y3TX98"/>
<feature type="non-terminal residue" evidence="1">
    <location>
        <position position="1"/>
    </location>
</feature>
<sequence>VHLIQSGKETHLSVATSLTNTGTVAAADDLTINATSVDSSGTLAAGLNSEGQLADFAAEGSVLTVTTTEDLTSTGTNLAQGQLTLDGDNVDLSESQTSAYEADITARGDLASWQANIVTNESLSLQAEGALDNTGGTLSSQQGDLRVGALSLNNDQGKLLADNNLDISLSESLSNTDGTVYAGNNARLDTGALTNTGTIAAANQLTIDASSVDSTGTLAAGLSTDGSRRAIDANGAELSITTRGDLKASGQNLASGRLMLEGANVDLSKSQTSAYSADIAARRDLDTWQGSIVTNESLSLQAEGGLITPVARFPVRAAIWLSGR</sequence>
<reference evidence="1 2" key="2">
    <citation type="submission" date="2020-06" db="EMBL/GenBank/DDBJ databases">
        <title>Halomonas songnenensis sp. nov., a moderately halophilic bacterium isolated from saline and alkaline soils.</title>
        <authorList>
            <person name="Jiang J."/>
            <person name="Pan Y."/>
        </authorList>
    </citation>
    <scope>NUCLEOTIDE SEQUENCE [LARGE SCALE GENOMIC DNA]</scope>
    <source>
        <strain evidence="1 2">TBZ9</strain>
    </source>
</reference>
<accession>A0A7Y3TX98</accession>
<name>A0A7Y3TX98_9GAMM</name>
<reference evidence="1 2" key="1">
    <citation type="submission" date="2020-05" db="EMBL/GenBank/DDBJ databases">
        <authorList>
            <person name="Ruan W."/>
            <person name="Jeon C.O."/>
            <person name="Chun B.H."/>
        </authorList>
    </citation>
    <scope>NUCLEOTIDE SEQUENCE [LARGE SCALE GENOMIC DNA]</scope>
    <source>
        <strain evidence="1 2">TBZ9</strain>
    </source>
</reference>
<protein>
    <recommendedName>
        <fullName evidence="3">Filamentous hemagglutinin</fullName>
    </recommendedName>
</protein>
<keyword evidence="2" id="KW-1185">Reference proteome</keyword>
<evidence type="ECO:0008006" key="3">
    <source>
        <dbReference type="Google" id="ProtNLM"/>
    </source>
</evidence>
<proteinExistence type="predicted"/>
<dbReference type="Pfam" id="PF05594">
    <property type="entry name" value="Fil_haemagg"/>
    <property type="match status" value="4"/>
</dbReference>
<dbReference type="Proteomes" id="UP000588806">
    <property type="component" value="Unassembled WGS sequence"/>
</dbReference>
<evidence type="ECO:0000313" key="1">
    <source>
        <dbReference type="EMBL" id="NOG31132.1"/>
    </source>
</evidence>
<dbReference type="InterPro" id="IPR008619">
    <property type="entry name" value="Filamentous_hemagglutn_rpt"/>
</dbReference>
<dbReference type="EMBL" id="JABFHI010000002">
    <property type="protein sequence ID" value="NOG31132.1"/>
    <property type="molecule type" value="Genomic_DNA"/>
</dbReference>
<gene>
    <name evidence="1" type="ORF">HLB35_03980</name>
</gene>
<organism evidence="1 2">
    <name type="scientific">Vreelandella azerica</name>
    <dbReference type="NCBI Taxonomy" id="2732867"/>
    <lineage>
        <taxon>Bacteria</taxon>
        <taxon>Pseudomonadati</taxon>
        <taxon>Pseudomonadota</taxon>
        <taxon>Gammaproteobacteria</taxon>
        <taxon>Oceanospirillales</taxon>
        <taxon>Halomonadaceae</taxon>
        <taxon>Vreelandella</taxon>
    </lineage>
</organism>
<dbReference type="NCBIfam" id="TIGR01731">
    <property type="entry name" value="fil_hemag_20aa"/>
    <property type="match status" value="5"/>
</dbReference>
<comment type="caution">
    <text evidence="1">The sequence shown here is derived from an EMBL/GenBank/DDBJ whole genome shotgun (WGS) entry which is preliminary data.</text>
</comment>